<dbReference type="SUPFAM" id="SSF52821">
    <property type="entry name" value="Rhodanese/Cell cycle control phosphatase"/>
    <property type="match status" value="1"/>
</dbReference>
<dbReference type="RefSeq" id="WP_213349788.1">
    <property type="nucleotide sequence ID" value="NZ_JAEDAM010000077.1"/>
</dbReference>
<evidence type="ECO:0000313" key="2">
    <source>
        <dbReference type="EMBL" id="MBS8122349.1"/>
    </source>
</evidence>
<dbReference type="InterPro" id="IPR036873">
    <property type="entry name" value="Rhodanese-like_dom_sf"/>
</dbReference>
<dbReference type="Gene3D" id="3.40.250.10">
    <property type="entry name" value="Rhodanese-like domain"/>
    <property type="match status" value="1"/>
</dbReference>
<organism evidence="2 3">
    <name type="scientific">Candidatus Vampirococcus lugosii</name>
    <dbReference type="NCBI Taxonomy" id="2789015"/>
    <lineage>
        <taxon>Bacteria</taxon>
        <taxon>Candidatus Absconditibacteriota</taxon>
        <taxon>Vampirococcus</taxon>
    </lineage>
</organism>
<gene>
    <name evidence="2" type="ORF">VAMP_325n34</name>
</gene>
<reference evidence="2 3" key="1">
    <citation type="journal article" date="2021" name="Nat. Commun.">
        <title>Reductive evolution and unique predatory mode in the CPR bacterium Vampirococcus lugosii.</title>
        <authorList>
            <person name="Moreira D."/>
            <person name="Zivanovic Y."/>
            <person name="Lopez-Archilla A.I."/>
            <person name="Iniesto M."/>
            <person name="Lopez-Garcia P."/>
        </authorList>
    </citation>
    <scope>NUCLEOTIDE SEQUENCE [LARGE SCALE GENOMIC DNA]</scope>
    <source>
        <strain evidence="2">Chiprana</strain>
    </source>
</reference>
<proteinExistence type="predicted"/>
<name>A0ABS5QMY8_9BACT</name>
<dbReference type="Pfam" id="PF00581">
    <property type="entry name" value="Rhodanese"/>
    <property type="match status" value="1"/>
</dbReference>
<dbReference type="PANTHER" id="PTHR43031:SF16">
    <property type="entry name" value="OXIDOREDUCTASE"/>
    <property type="match status" value="1"/>
</dbReference>
<dbReference type="InterPro" id="IPR050229">
    <property type="entry name" value="GlpE_sulfurtransferase"/>
</dbReference>
<keyword evidence="3" id="KW-1185">Reference proteome</keyword>
<dbReference type="Proteomes" id="UP000680365">
    <property type="component" value="Unassembled WGS sequence"/>
</dbReference>
<protein>
    <submittedName>
        <fullName evidence="2">Rhodanese-related sulfurtransferase</fullName>
    </submittedName>
</protein>
<dbReference type="SMART" id="SM00450">
    <property type="entry name" value="RHOD"/>
    <property type="match status" value="1"/>
</dbReference>
<dbReference type="CDD" id="cd00158">
    <property type="entry name" value="RHOD"/>
    <property type="match status" value="1"/>
</dbReference>
<dbReference type="InterPro" id="IPR001763">
    <property type="entry name" value="Rhodanese-like_dom"/>
</dbReference>
<dbReference type="PANTHER" id="PTHR43031">
    <property type="entry name" value="FAD-DEPENDENT OXIDOREDUCTASE"/>
    <property type="match status" value="1"/>
</dbReference>
<evidence type="ECO:0000313" key="3">
    <source>
        <dbReference type="Proteomes" id="UP000680365"/>
    </source>
</evidence>
<feature type="domain" description="Rhodanese" evidence="1">
    <location>
        <begin position="55"/>
        <end position="146"/>
    </location>
</feature>
<accession>A0ABS5QMY8</accession>
<dbReference type="PROSITE" id="PS51257">
    <property type="entry name" value="PROKAR_LIPOPROTEIN"/>
    <property type="match status" value="1"/>
</dbReference>
<comment type="caution">
    <text evidence="2">The sequence shown here is derived from an EMBL/GenBank/DDBJ whole genome shotgun (WGS) entry which is preliminary data.</text>
</comment>
<sequence>MKNFLFLIVLIMFLSACTNKEDNKDISNKKNYDLNNNFEKEMGSLSVLEFEQKINEGKYELIDIRSSHELNVTGFLEGAINIEYYEDDFFEKIANLDKNKKYLIYCNSGNRTGHTLQIMEELGFMNVSHLEGGIQDWIANNKKTISCSDSDIC</sequence>
<evidence type="ECO:0000259" key="1">
    <source>
        <dbReference type="PROSITE" id="PS50206"/>
    </source>
</evidence>
<dbReference type="EMBL" id="JAEDAM010000077">
    <property type="protein sequence ID" value="MBS8122349.1"/>
    <property type="molecule type" value="Genomic_DNA"/>
</dbReference>
<dbReference type="PROSITE" id="PS50206">
    <property type="entry name" value="RHODANESE_3"/>
    <property type="match status" value="1"/>
</dbReference>